<dbReference type="Proteomes" id="UP000031565">
    <property type="component" value="Unassembled WGS sequence"/>
</dbReference>
<keyword evidence="2" id="KW-1185">Reference proteome</keyword>
<reference evidence="1 2" key="1">
    <citation type="journal article" date="2015" name="MBio">
        <title>Genome sequence of the Drosophila melanogaster male-killing Spiroplasma strain MSRO endosymbiont.</title>
        <authorList>
            <person name="Paredes J.C."/>
            <person name="Herren J.K."/>
            <person name="Schupfer F."/>
            <person name="Marin R."/>
            <person name="Claverol S."/>
            <person name="Kuo C.H."/>
            <person name="Lemaitre B."/>
            <person name="Beven L."/>
        </authorList>
    </citation>
    <scope>NUCLEOTIDE SEQUENCE [LARGE SCALE GENOMIC DNA]</scope>
    <source>
        <strain evidence="1 2">MSRO</strain>
    </source>
</reference>
<organism evidence="1 2">
    <name type="scientific">Spiroplasma poulsonii</name>
    <dbReference type="NCBI Taxonomy" id="2138"/>
    <lineage>
        <taxon>Bacteria</taxon>
        <taxon>Bacillati</taxon>
        <taxon>Mycoplasmatota</taxon>
        <taxon>Mollicutes</taxon>
        <taxon>Entomoplasmatales</taxon>
        <taxon>Spiroplasmataceae</taxon>
        <taxon>Spiroplasma</taxon>
    </lineage>
</organism>
<sequence length="40" mass="4546">MIIYNGELNIKYSRPVKSIIRNIELGSIRTSGLNLPTEQN</sequence>
<dbReference type="RefSeq" id="WP_277948775.1">
    <property type="nucleotide sequence ID" value="NZ_JTLV02000006.1"/>
</dbReference>
<dbReference type="EMBL" id="JTLV02000006">
    <property type="protein sequence ID" value="PQM29883.1"/>
    <property type="molecule type" value="Genomic_DNA"/>
</dbReference>
<dbReference type="AlphaFoldDB" id="A0A2P6F8U4"/>
<proteinExistence type="predicted"/>
<gene>
    <name evidence="1" type="ORF">SMSRO_SF027660</name>
</gene>
<evidence type="ECO:0000313" key="2">
    <source>
        <dbReference type="Proteomes" id="UP000031565"/>
    </source>
</evidence>
<comment type="caution">
    <text evidence="1">The sequence shown here is derived from an EMBL/GenBank/DDBJ whole genome shotgun (WGS) entry which is preliminary data.</text>
</comment>
<accession>A0A2P6F8U4</accession>
<protein>
    <submittedName>
        <fullName evidence="1">Uncharacterized protein</fullName>
    </submittedName>
</protein>
<evidence type="ECO:0000313" key="1">
    <source>
        <dbReference type="EMBL" id="PQM29883.1"/>
    </source>
</evidence>
<name>A0A2P6F8U4_9MOLU</name>